<gene>
    <name evidence="1" type="ORF">FPFC_022230</name>
</gene>
<dbReference type="RefSeq" id="WP_059377607.1">
    <property type="nucleotide sequence ID" value="NZ_DF968064.1"/>
</dbReference>
<proteinExistence type="predicted"/>
<dbReference type="STRING" id="220714.SAMN05660469_0712"/>
<dbReference type="AlphaFoldDB" id="A0A3F3H8Y1"/>
<organism evidence="1 2">
    <name type="scientific">Fructobacillus pseudoficulneus</name>
    <dbReference type="NCBI Taxonomy" id="220714"/>
    <lineage>
        <taxon>Bacteria</taxon>
        <taxon>Bacillati</taxon>
        <taxon>Bacillota</taxon>
        <taxon>Bacilli</taxon>
        <taxon>Lactobacillales</taxon>
        <taxon>Lactobacillaceae</taxon>
        <taxon>Fructobacillus</taxon>
    </lineage>
</organism>
<name>A0A3F3H8Y1_9LACO</name>
<reference evidence="1 2" key="1">
    <citation type="journal article" date="2015" name="BMC Genomics">
        <title>Comparative genomics of Fructobacillus spp. and Leuconostoc spp. reveals niche-specific evolution of Fructobacillus spp.</title>
        <authorList>
            <person name="Endo A."/>
            <person name="Tanizawa Y."/>
            <person name="Tanaka N."/>
            <person name="Maeno S."/>
            <person name="Kumar H."/>
            <person name="Shiwa Y."/>
            <person name="Okada S."/>
            <person name="Yoshikawa H."/>
            <person name="Dicks L."/>
            <person name="Nakagawa J."/>
            <person name="Arita M."/>
        </authorList>
    </citation>
    <scope>NUCLEOTIDE SEQUENCE [LARGE SCALE GENOMIC DNA]</scope>
    <source>
        <strain evidence="1 2">DSM 15468</strain>
    </source>
</reference>
<dbReference type="EMBL" id="DF968064">
    <property type="protein sequence ID" value="GAP02773.1"/>
    <property type="molecule type" value="Genomic_DNA"/>
</dbReference>
<keyword evidence="2" id="KW-1185">Reference proteome</keyword>
<accession>A0A3F3H8Y1</accession>
<dbReference type="OrthoDB" id="4979632at2"/>
<protein>
    <submittedName>
        <fullName evidence="1">Uncharacterized protein</fullName>
    </submittedName>
</protein>
<sequence>MTPEKYFEEFTDNDQLIEEIKNIQKFREERAKDSFGFLPRPDFFAGKYPVTDAEIRAILAVAKKILVDRGGAYPLSQVELLDELFQQKVPLISKIQVEAFGYFAGLRRDTFKIQGEDVLAKTEYRSMAELASRIQREETDQRVMGKDEFLEKIRKMHLGEWRFYYTQPEIMDGTQWSIDVYFNQGEDVINYHGSNAYPSNIAEFSKFLSLDLGV</sequence>
<evidence type="ECO:0000313" key="1">
    <source>
        <dbReference type="EMBL" id="GAP02773.1"/>
    </source>
</evidence>
<evidence type="ECO:0000313" key="2">
    <source>
        <dbReference type="Proteomes" id="UP000061227"/>
    </source>
</evidence>
<dbReference type="Proteomes" id="UP000061227">
    <property type="component" value="Unassembled WGS sequence"/>
</dbReference>